<dbReference type="EMBL" id="CADIKI010000007">
    <property type="protein sequence ID" value="CAB3789911.1"/>
    <property type="molecule type" value="Genomic_DNA"/>
</dbReference>
<name>A0A6J5FYQ1_9BURK</name>
<organism evidence="2 3">
    <name type="scientific">Paraburkholderia fynbosensis</name>
    <dbReference type="NCBI Taxonomy" id="1200993"/>
    <lineage>
        <taxon>Bacteria</taxon>
        <taxon>Pseudomonadati</taxon>
        <taxon>Pseudomonadota</taxon>
        <taxon>Betaproteobacteria</taxon>
        <taxon>Burkholderiales</taxon>
        <taxon>Burkholderiaceae</taxon>
        <taxon>Paraburkholderia</taxon>
    </lineage>
</organism>
<proteinExistence type="predicted"/>
<reference evidence="2 3" key="1">
    <citation type="submission" date="2020-04" db="EMBL/GenBank/DDBJ databases">
        <authorList>
            <person name="De Canck E."/>
        </authorList>
    </citation>
    <scope>NUCLEOTIDE SEQUENCE [LARGE SCALE GENOMIC DNA]</scope>
    <source>
        <strain evidence="2 3">LMG 27177</strain>
    </source>
</reference>
<dbReference type="Proteomes" id="UP000494252">
    <property type="component" value="Unassembled WGS sequence"/>
</dbReference>
<dbReference type="AlphaFoldDB" id="A0A6J5FYQ1"/>
<feature type="compositionally biased region" description="Basic residues" evidence="1">
    <location>
        <begin position="1"/>
        <end position="17"/>
    </location>
</feature>
<keyword evidence="3" id="KW-1185">Reference proteome</keyword>
<sequence>MRGRNPRHRAGSYRKQARPPPAPQPNGLVGTNKIRV</sequence>
<evidence type="ECO:0000256" key="1">
    <source>
        <dbReference type="SAM" id="MobiDB-lite"/>
    </source>
</evidence>
<accession>A0A6J5FYQ1</accession>
<evidence type="ECO:0000313" key="3">
    <source>
        <dbReference type="Proteomes" id="UP000494252"/>
    </source>
</evidence>
<evidence type="ECO:0000313" key="2">
    <source>
        <dbReference type="EMBL" id="CAB3789911.1"/>
    </source>
</evidence>
<feature type="region of interest" description="Disordered" evidence="1">
    <location>
        <begin position="1"/>
        <end position="36"/>
    </location>
</feature>
<gene>
    <name evidence="2" type="ORF">LMG27177_02696</name>
</gene>
<protein>
    <submittedName>
        <fullName evidence="2">Uncharacterized protein</fullName>
    </submittedName>
</protein>